<dbReference type="Proteomes" id="UP000282322">
    <property type="component" value="Unassembled WGS sequence"/>
</dbReference>
<proteinExistence type="predicted"/>
<dbReference type="RefSeq" id="WP_124954342.1">
    <property type="nucleotide sequence ID" value="NZ_RRCH01000014.1"/>
</dbReference>
<name>A0A3P3RF57_9EURY</name>
<keyword evidence="3" id="KW-1185">Reference proteome</keyword>
<organism evidence="2 3">
    <name type="scientific">Halocatena pleomorpha</name>
    <dbReference type="NCBI Taxonomy" id="1785090"/>
    <lineage>
        <taxon>Archaea</taxon>
        <taxon>Methanobacteriati</taxon>
        <taxon>Methanobacteriota</taxon>
        <taxon>Stenosarchaea group</taxon>
        <taxon>Halobacteria</taxon>
        <taxon>Halobacteriales</taxon>
        <taxon>Natronomonadaceae</taxon>
        <taxon>Halocatena</taxon>
    </lineage>
</organism>
<dbReference type="SUPFAM" id="SSF46785">
    <property type="entry name" value="Winged helix' DNA-binding domain"/>
    <property type="match status" value="1"/>
</dbReference>
<evidence type="ECO:0000313" key="2">
    <source>
        <dbReference type="EMBL" id="RRJ31390.1"/>
    </source>
</evidence>
<feature type="domain" description="Transcription regulator TrmB N-terminal" evidence="1">
    <location>
        <begin position="29"/>
        <end position="82"/>
    </location>
</feature>
<dbReference type="EMBL" id="RRCH01000014">
    <property type="protein sequence ID" value="RRJ31390.1"/>
    <property type="molecule type" value="Genomic_DNA"/>
</dbReference>
<dbReference type="Gene3D" id="1.10.10.10">
    <property type="entry name" value="Winged helix-like DNA-binding domain superfamily/Winged helix DNA-binding domain"/>
    <property type="match status" value="1"/>
</dbReference>
<dbReference type="InterPro" id="IPR036388">
    <property type="entry name" value="WH-like_DNA-bd_sf"/>
</dbReference>
<protein>
    <submittedName>
        <fullName evidence="2">TrmB family transcriptional regulator</fullName>
    </submittedName>
</protein>
<evidence type="ECO:0000313" key="3">
    <source>
        <dbReference type="Proteomes" id="UP000282322"/>
    </source>
</evidence>
<dbReference type="InterPro" id="IPR002831">
    <property type="entry name" value="Tscrpt_reg_TrmB_N"/>
</dbReference>
<dbReference type="AlphaFoldDB" id="A0A3P3RF57"/>
<accession>A0A3P3RF57</accession>
<dbReference type="Pfam" id="PF01978">
    <property type="entry name" value="TrmB"/>
    <property type="match status" value="1"/>
</dbReference>
<dbReference type="InterPro" id="IPR036390">
    <property type="entry name" value="WH_DNA-bd_sf"/>
</dbReference>
<gene>
    <name evidence="2" type="ORF">EIK79_06625</name>
</gene>
<sequence length="162" mass="18391">MTGIGPDSECFRNLIADSEPGFENVIRCVFGIQHHEIQTYQTLLERPGSTVEELAVVLERDRLNINCSLSTLREKGFADRVRRLLDDGGHIYQYSEKPVPEAMKLMHETLDKWTAYVYACIDELSEDEGPSSQPSTPPFSVGESFTVETWPDCVFPLARDKY</sequence>
<reference evidence="2 3" key="1">
    <citation type="submission" date="2018-11" db="EMBL/GenBank/DDBJ databases">
        <title>Taxonoimc description of Halomarina strain SPP-AMP-1.</title>
        <authorList>
            <person name="Pal Y."/>
            <person name="Srinivasana K."/>
            <person name="Verma A."/>
            <person name="Kumar P."/>
        </authorList>
    </citation>
    <scope>NUCLEOTIDE SEQUENCE [LARGE SCALE GENOMIC DNA]</scope>
    <source>
        <strain evidence="2 3">SPP-AMP-1</strain>
    </source>
</reference>
<evidence type="ECO:0000259" key="1">
    <source>
        <dbReference type="Pfam" id="PF01978"/>
    </source>
</evidence>
<dbReference type="OrthoDB" id="51378at2157"/>
<comment type="caution">
    <text evidence="2">The sequence shown here is derived from an EMBL/GenBank/DDBJ whole genome shotgun (WGS) entry which is preliminary data.</text>
</comment>